<dbReference type="GO" id="GO:0004565">
    <property type="term" value="F:beta-galactosidase activity"/>
    <property type="evidence" value="ECO:0007669"/>
    <property type="project" value="UniProtKB-EC"/>
</dbReference>
<feature type="domain" description="Glycoside hydrolase 35 catalytic" evidence="5">
    <location>
        <begin position="60"/>
        <end position="98"/>
    </location>
</feature>
<feature type="signal peptide" evidence="4">
    <location>
        <begin position="1"/>
        <end position="29"/>
    </location>
</feature>
<dbReference type="EC" id="3.2.1.23" evidence="3"/>
<reference evidence="7" key="1">
    <citation type="journal article" date="2016" name="Nature">
        <title>The genome of the seagrass Zostera marina reveals angiosperm adaptation to the sea.</title>
        <authorList>
            <person name="Olsen J.L."/>
            <person name="Rouze P."/>
            <person name="Verhelst B."/>
            <person name="Lin Y.-C."/>
            <person name="Bayer T."/>
            <person name="Collen J."/>
            <person name="Dattolo E."/>
            <person name="De Paoli E."/>
            <person name="Dittami S."/>
            <person name="Maumus F."/>
            <person name="Michel G."/>
            <person name="Kersting A."/>
            <person name="Lauritano C."/>
            <person name="Lohaus R."/>
            <person name="Toepel M."/>
            <person name="Tonon T."/>
            <person name="Vanneste K."/>
            <person name="Amirebrahimi M."/>
            <person name="Brakel J."/>
            <person name="Bostroem C."/>
            <person name="Chovatia M."/>
            <person name="Grimwood J."/>
            <person name="Jenkins J.W."/>
            <person name="Jueterbock A."/>
            <person name="Mraz A."/>
            <person name="Stam W.T."/>
            <person name="Tice H."/>
            <person name="Bornberg-Bauer E."/>
            <person name="Green P.J."/>
            <person name="Pearson G.A."/>
            <person name="Procaccini G."/>
            <person name="Duarte C.M."/>
            <person name="Schmutz J."/>
            <person name="Reusch T.B.H."/>
            <person name="Van de Peer Y."/>
        </authorList>
    </citation>
    <scope>NUCLEOTIDE SEQUENCE [LARGE SCALE GENOMIC DNA]</scope>
    <source>
        <strain evidence="7">cv. Finnish</strain>
    </source>
</reference>
<comment type="similarity">
    <text evidence="2">Belongs to the glycosyl hydrolase 35 family.</text>
</comment>
<evidence type="ECO:0000259" key="5">
    <source>
        <dbReference type="Pfam" id="PF01301"/>
    </source>
</evidence>
<feature type="chain" id="PRO_5005527146" description="beta-galactosidase" evidence="4">
    <location>
        <begin position="30"/>
        <end position="98"/>
    </location>
</feature>
<accession>A0A0K9NJ84</accession>
<dbReference type="Proteomes" id="UP000036987">
    <property type="component" value="Unassembled WGS sequence"/>
</dbReference>
<dbReference type="AlphaFoldDB" id="A0A0K9NJ84"/>
<dbReference type="InterPro" id="IPR017853">
    <property type="entry name" value="GH"/>
</dbReference>
<dbReference type="GO" id="GO:0005975">
    <property type="term" value="P:carbohydrate metabolic process"/>
    <property type="evidence" value="ECO:0007669"/>
    <property type="project" value="InterPro"/>
</dbReference>
<dbReference type="SUPFAM" id="SSF51445">
    <property type="entry name" value="(Trans)glycosidases"/>
    <property type="match status" value="1"/>
</dbReference>
<dbReference type="STRING" id="29655.A0A0K9NJ84"/>
<dbReference type="Pfam" id="PF01301">
    <property type="entry name" value="Glyco_hydro_35"/>
    <property type="match status" value="1"/>
</dbReference>
<evidence type="ECO:0000256" key="1">
    <source>
        <dbReference type="ARBA" id="ARBA00001412"/>
    </source>
</evidence>
<name>A0A0K9NJ84_ZOSMR</name>
<proteinExistence type="inferred from homology"/>
<comment type="caution">
    <text evidence="6">The sequence shown here is derived from an EMBL/GenBank/DDBJ whole genome shotgun (WGS) entry which is preliminary data.</text>
</comment>
<feature type="non-terminal residue" evidence="6">
    <location>
        <position position="98"/>
    </location>
</feature>
<keyword evidence="7" id="KW-1185">Reference proteome</keyword>
<dbReference type="EMBL" id="LFYR01002133">
    <property type="protein sequence ID" value="KMZ56829.1"/>
    <property type="molecule type" value="Genomic_DNA"/>
</dbReference>
<evidence type="ECO:0000256" key="2">
    <source>
        <dbReference type="ARBA" id="ARBA00009809"/>
    </source>
</evidence>
<dbReference type="OrthoDB" id="1657402at2759"/>
<gene>
    <name evidence="6" type="ORF">ZOSMA_914G00010</name>
</gene>
<evidence type="ECO:0000256" key="4">
    <source>
        <dbReference type="SAM" id="SignalP"/>
    </source>
</evidence>
<dbReference type="PANTHER" id="PTHR23421">
    <property type="entry name" value="BETA-GALACTOSIDASE RELATED"/>
    <property type="match status" value="1"/>
</dbReference>
<evidence type="ECO:0000256" key="3">
    <source>
        <dbReference type="ARBA" id="ARBA00012756"/>
    </source>
</evidence>
<protein>
    <recommendedName>
        <fullName evidence="3">beta-galactosidase</fullName>
        <ecNumber evidence="3">3.2.1.23</ecNumber>
    </recommendedName>
</protein>
<keyword evidence="4" id="KW-0732">Signal</keyword>
<dbReference type="InterPro" id="IPR031330">
    <property type="entry name" value="Gly_Hdrlase_35_cat"/>
</dbReference>
<evidence type="ECO:0000313" key="7">
    <source>
        <dbReference type="Proteomes" id="UP000036987"/>
    </source>
</evidence>
<sequence>MGKAFLPSTLLSFFFLWFLLLVFLTEIECTVTYDAKSIVINGQRRILISGSIHYPRSTPEYNFQGRYDLVRFLKTVHKAGLYAHLRIGPYICAEWNYG</sequence>
<dbReference type="Gene3D" id="3.20.20.80">
    <property type="entry name" value="Glycosidases"/>
    <property type="match status" value="2"/>
</dbReference>
<dbReference type="InterPro" id="IPR001944">
    <property type="entry name" value="Glycoside_Hdrlase_35"/>
</dbReference>
<organism evidence="6 7">
    <name type="scientific">Zostera marina</name>
    <name type="common">Eelgrass</name>
    <dbReference type="NCBI Taxonomy" id="29655"/>
    <lineage>
        <taxon>Eukaryota</taxon>
        <taxon>Viridiplantae</taxon>
        <taxon>Streptophyta</taxon>
        <taxon>Embryophyta</taxon>
        <taxon>Tracheophyta</taxon>
        <taxon>Spermatophyta</taxon>
        <taxon>Magnoliopsida</taxon>
        <taxon>Liliopsida</taxon>
        <taxon>Zosteraceae</taxon>
        <taxon>Zostera</taxon>
    </lineage>
</organism>
<evidence type="ECO:0000313" key="6">
    <source>
        <dbReference type="EMBL" id="KMZ56829.1"/>
    </source>
</evidence>
<comment type="catalytic activity">
    <reaction evidence="1">
        <text>Hydrolysis of terminal non-reducing beta-D-galactose residues in beta-D-galactosides.</text>
        <dbReference type="EC" id="3.2.1.23"/>
    </reaction>
</comment>